<evidence type="ECO:0008006" key="3">
    <source>
        <dbReference type="Google" id="ProtNLM"/>
    </source>
</evidence>
<dbReference type="STRING" id="39480.EUAN_08430"/>
<name>A0A1S1VB50_9FIRM</name>
<evidence type="ECO:0000313" key="1">
    <source>
        <dbReference type="EMBL" id="OHW63059.1"/>
    </source>
</evidence>
<dbReference type="OrthoDB" id="9812969at2"/>
<dbReference type="AlphaFoldDB" id="A0A1S1VB50"/>
<keyword evidence="2" id="KW-1185">Reference proteome</keyword>
<gene>
    <name evidence="1" type="ORF">EUAN_08430</name>
</gene>
<dbReference type="Proteomes" id="UP000180254">
    <property type="component" value="Unassembled WGS sequence"/>
</dbReference>
<dbReference type="RefSeq" id="WP_071061981.1">
    <property type="nucleotide sequence ID" value="NZ_MKIE01000002.1"/>
</dbReference>
<proteinExistence type="predicted"/>
<accession>A0A1S1VB50</accession>
<dbReference type="Pfam" id="PF10934">
    <property type="entry name" value="Sheath_initiator"/>
    <property type="match status" value="1"/>
</dbReference>
<organism evidence="1 2">
    <name type="scientific">Andreesenia angusta</name>
    <dbReference type="NCBI Taxonomy" id="39480"/>
    <lineage>
        <taxon>Bacteria</taxon>
        <taxon>Bacillati</taxon>
        <taxon>Bacillota</taxon>
        <taxon>Tissierellia</taxon>
        <taxon>Tissierellales</taxon>
        <taxon>Gottschalkiaceae</taxon>
        <taxon>Andreesenia</taxon>
    </lineage>
</organism>
<dbReference type="InterPro" id="IPR020288">
    <property type="entry name" value="Sheath_initiator"/>
</dbReference>
<dbReference type="EMBL" id="MKIE01000002">
    <property type="protein sequence ID" value="OHW63059.1"/>
    <property type="molecule type" value="Genomic_DNA"/>
</dbReference>
<protein>
    <recommendedName>
        <fullName evidence="3">DUF2634 domain-containing protein</fullName>
    </recommendedName>
</protein>
<evidence type="ECO:0000313" key="2">
    <source>
        <dbReference type="Proteomes" id="UP000180254"/>
    </source>
</evidence>
<sequence length="121" mass="13921">MKYRILDADGDYSFGKGSQNITYGIYAVAQAIKTRLKLLKGEWWENLEEGTPLFQEILGARGNSDRQMIVDSIVKDRIINTRDVIAIRDFSSEFKNREYTFSCIVTTRYGDIDIGDIDLRL</sequence>
<reference evidence="1 2" key="1">
    <citation type="submission" date="2016-09" db="EMBL/GenBank/DDBJ databases">
        <title>Genome sequence of Eubacterium angustum.</title>
        <authorList>
            <person name="Poehlein A."/>
            <person name="Daniel R."/>
        </authorList>
    </citation>
    <scope>NUCLEOTIDE SEQUENCE [LARGE SCALE GENOMIC DNA]</scope>
    <source>
        <strain evidence="1 2">DSM 1989</strain>
    </source>
</reference>
<comment type="caution">
    <text evidence="1">The sequence shown here is derived from an EMBL/GenBank/DDBJ whole genome shotgun (WGS) entry which is preliminary data.</text>
</comment>